<dbReference type="PANTHER" id="PTHR32179:SF3">
    <property type="entry name" value="NICOTINATE-NUCLEOTIDE PYROPHOSPHORYLASE [CARBOXYLATING]"/>
    <property type="match status" value="1"/>
</dbReference>
<evidence type="ECO:0000259" key="3">
    <source>
        <dbReference type="Pfam" id="PF01729"/>
    </source>
</evidence>
<dbReference type="InterPro" id="IPR002638">
    <property type="entry name" value="Quinolinate_PRibosylTrfase_C"/>
</dbReference>
<evidence type="ECO:0000256" key="2">
    <source>
        <dbReference type="ARBA" id="ARBA00022676"/>
    </source>
</evidence>
<dbReference type="GO" id="GO:0009435">
    <property type="term" value="P:NAD+ biosynthetic process"/>
    <property type="evidence" value="ECO:0007669"/>
    <property type="project" value="InterPro"/>
</dbReference>
<dbReference type="SUPFAM" id="SSF54675">
    <property type="entry name" value="Nicotinate/Quinolinate PRTase N-terminal domain-like"/>
    <property type="match status" value="1"/>
</dbReference>
<comment type="similarity">
    <text evidence="1">Belongs to the NadC/ModD family.</text>
</comment>
<evidence type="ECO:0000313" key="5">
    <source>
        <dbReference type="Proteomes" id="UP001366166"/>
    </source>
</evidence>
<dbReference type="Pfam" id="PF01729">
    <property type="entry name" value="QRPTase_C"/>
    <property type="match status" value="1"/>
</dbReference>
<accession>A0AAU9EM20</accession>
<keyword evidence="2" id="KW-0328">Glycosyltransferase</keyword>
<reference evidence="5" key="1">
    <citation type="journal article" date="2023" name="Arch. Microbiol.">
        <title>Desulfoferula mesophilus gen. nov. sp. nov., a mesophilic sulfate-reducing bacterium isolated from a brackish lake sediment.</title>
        <authorList>
            <person name="Watanabe T."/>
            <person name="Yabe T."/>
            <person name="Tsuji J.M."/>
            <person name="Fukui M."/>
        </authorList>
    </citation>
    <scope>NUCLEOTIDE SEQUENCE [LARGE SCALE GENOMIC DNA]</scope>
    <source>
        <strain evidence="5">12FAK</strain>
    </source>
</reference>
<dbReference type="InterPro" id="IPR036068">
    <property type="entry name" value="Nicotinate_pribotase-like_C"/>
</dbReference>
<evidence type="ECO:0000256" key="1">
    <source>
        <dbReference type="ARBA" id="ARBA00009400"/>
    </source>
</evidence>
<feature type="domain" description="Quinolinate phosphoribosyl transferase C-terminal" evidence="3">
    <location>
        <begin position="62"/>
        <end position="231"/>
    </location>
</feature>
<protein>
    <submittedName>
        <fullName evidence="4">Nicotinate-nucleotide pyrophosphorylase</fullName>
    </submittedName>
</protein>
<dbReference type="InterPro" id="IPR037128">
    <property type="entry name" value="Quinolinate_PRibosylTase_N_sf"/>
</dbReference>
<dbReference type="AlphaFoldDB" id="A0AAU9EM20"/>
<dbReference type="Gene3D" id="3.20.20.70">
    <property type="entry name" value="Aldolase class I"/>
    <property type="match status" value="1"/>
</dbReference>
<dbReference type="Gene3D" id="3.90.1170.20">
    <property type="entry name" value="Quinolinate phosphoribosyl transferase, N-terminal domain"/>
    <property type="match status" value="1"/>
</dbReference>
<dbReference type="PANTHER" id="PTHR32179">
    <property type="entry name" value="NICOTINATE-NUCLEOTIDE PYROPHOSPHORYLASE [CARBOXYLATING]"/>
    <property type="match status" value="1"/>
</dbReference>
<organism evidence="4 5">
    <name type="scientific">Desulfoferula mesophila</name>
    <dbReference type="NCBI Taxonomy" id="3058419"/>
    <lineage>
        <taxon>Bacteria</taxon>
        <taxon>Pseudomonadati</taxon>
        <taxon>Thermodesulfobacteriota</taxon>
        <taxon>Desulfarculia</taxon>
        <taxon>Desulfarculales</taxon>
        <taxon>Desulfarculaceae</taxon>
        <taxon>Desulfoferula</taxon>
    </lineage>
</organism>
<dbReference type="EMBL" id="AP028679">
    <property type="protein sequence ID" value="BEQ15604.1"/>
    <property type="molecule type" value="Genomic_DNA"/>
</dbReference>
<dbReference type="KEGG" id="dmp:FAK_26700"/>
<dbReference type="Proteomes" id="UP001366166">
    <property type="component" value="Chromosome"/>
</dbReference>
<evidence type="ECO:0000313" key="4">
    <source>
        <dbReference type="EMBL" id="BEQ15604.1"/>
    </source>
</evidence>
<keyword evidence="5" id="KW-1185">Reference proteome</keyword>
<dbReference type="GO" id="GO:0034213">
    <property type="term" value="P:quinolinate catabolic process"/>
    <property type="evidence" value="ECO:0007669"/>
    <property type="project" value="TreeGrafter"/>
</dbReference>
<proteinExistence type="inferred from homology"/>
<dbReference type="InterPro" id="IPR027277">
    <property type="entry name" value="NadC/ModD"/>
</dbReference>
<dbReference type="InterPro" id="IPR013785">
    <property type="entry name" value="Aldolase_TIM"/>
</dbReference>
<keyword evidence="2" id="KW-0808">Transferase</keyword>
<name>A0AAU9EM20_9BACT</name>
<dbReference type="SUPFAM" id="SSF51690">
    <property type="entry name" value="Nicotinate/Quinolinate PRTase C-terminal domain-like"/>
    <property type="match status" value="1"/>
</dbReference>
<sequence length="238" mass="25096">MLSGLTRAAELAAQTGVSFASSLSDGGEVSAGQVVASLTGTPFYIIRAEELLLGELSKASGIATGARRALDLAGGRFLVVCGAFKKMPHVIKGQVRQAVAHGGLRMRMAPHPFVYVDKNYVRILGGVTQAMEAVAPLQMPVVIQLRGEMEPIAQEALAAARMGAATLMVDTGNLDDLEAASVALRRENLREKVKLAFAGNLRLRDLPALAGLDIDAVDIGYSVVDAPCLPMRFDVIQA</sequence>
<dbReference type="GO" id="GO:0004514">
    <property type="term" value="F:nicotinate-nucleotide diphosphorylase (carboxylating) activity"/>
    <property type="evidence" value="ECO:0007669"/>
    <property type="project" value="InterPro"/>
</dbReference>
<gene>
    <name evidence="4" type="ORF">FAK_26700</name>
</gene>
<dbReference type="GO" id="GO:0005737">
    <property type="term" value="C:cytoplasm"/>
    <property type="evidence" value="ECO:0007669"/>
    <property type="project" value="TreeGrafter"/>
</dbReference>